<keyword evidence="1" id="KW-0347">Helicase</keyword>
<dbReference type="InterPro" id="IPR013670">
    <property type="entry name" value="EcoEI_R_C_dom"/>
</dbReference>
<keyword evidence="1" id="KW-0547">Nucleotide-binding</keyword>
<dbReference type="Pfam" id="PF04851">
    <property type="entry name" value="ResIII"/>
    <property type="match status" value="1"/>
</dbReference>
<dbReference type="GO" id="GO:0004386">
    <property type="term" value="F:helicase activity"/>
    <property type="evidence" value="ECO:0007669"/>
    <property type="project" value="UniProtKB-KW"/>
</dbReference>
<dbReference type="PANTHER" id="PTHR47396">
    <property type="entry name" value="TYPE I RESTRICTION ENZYME ECOKI R PROTEIN"/>
    <property type="match status" value="1"/>
</dbReference>
<dbReference type="InterPro" id="IPR050742">
    <property type="entry name" value="Helicase_Restrict-Modif_Enz"/>
</dbReference>
<dbReference type="InterPro" id="IPR006935">
    <property type="entry name" value="Helicase/UvrB_N"/>
</dbReference>
<dbReference type="PANTHER" id="PTHR47396:SF1">
    <property type="entry name" value="ATP-DEPENDENT HELICASE IRC3-RELATED"/>
    <property type="match status" value="1"/>
</dbReference>
<dbReference type="SUPFAM" id="SSF52540">
    <property type="entry name" value="P-loop containing nucleoside triphosphate hydrolases"/>
    <property type="match status" value="2"/>
</dbReference>
<evidence type="ECO:0000313" key="1">
    <source>
        <dbReference type="EMBL" id="QPS42843.1"/>
    </source>
</evidence>
<dbReference type="Pfam" id="PF08463">
    <property type="entry name" value="EcoEI_R_C"/>
    <property type="match status" value="1"/>
</dbReference>
<dbReference type="REBASE" id="457936">
    <property type="entry name" value="Bhu899ORF14785P"/>
</dbReference>
<gene>
    <name evidence="1" type="ORF">I6G56_14795</name>
</gene>
<protein>
    <submittedName>
        <fullName evidence="1">DEAD/DEAH box helicase family protein</fullName>
    </submittedName>
</protein>
<evidence type="ECO:0000313" key="2">
    <source>
        <dbReference type="Proteomes" id="UP000594943"/>
    </source>
</evidence>
<dbReference type="EMBL" id="CP065686">
    <property type="protein sequence ID" value="QPS42843.1"/>
    <property type="molecule type" value="Genomic_DNA"/>
</dbReference>
<dbReference type="Pfam" id="PF00271">
    <property type="entry name" value="Helicase_C"/>
    <property type="match status" value="1"/>
</dbReference>
<proteinExistence type="predicted"/>
<sequence>MGAEAIAREEIDRQLHAAGWTVQNHKDMDLYAGPGIAVREFPLKTGFADYLLYADGQVIGVVEAKPEGHTLTGVETQSSKYTLGLPNGLPVWKKPLPFAYESTGTVTQFTNALEPDARSRDVFTFHRPEELIRLAKLGEQVRGRLREMPPVEERTLWGVQGKAIKKLEESLAQNRPKALIQMATGSGKTFTACNIAYRLLSFAKAKRILFLVDRSNLGRQTEAEFQNFQSPYNGYKFNEEYSVQRLTKNTIADSSKVVITTIQRLYSMLKGDEEYDEGNEEVSQFEVANPLLKEPVPVVYNAKVPIETFDFIIIDECHRSIYNVWRQVLEYFDAFLVGLTATPTPQTIGFFDNNVVVDYGHEKAVADGVNVGCEVYRIATRLSAQGATLEKEPGILVPHRDKRTLKKRLAELADDLTYTANQLDRDVVALDQIRLVIRTFKERLFTEIFPGRTEVPKTLVFAKTDLHADDIVKVIRAEFGRGNDFCVKITSKTTGDKPENLLAQFRNSYNPRVAVTVDMIATGTDVRAIECLLFMRNITSASYFEQMKGRGSRVIDHDSLKAVSGEKTPPKTHFVIVDAVGVCESDKTACKPLDVDHSVPFGKVLQAVAQGYVHADIVSTLAARLARLGRELSAEQAGEITKASGGESLATLTGRLLSAIDPDANAEAAKQRFGLVSADDASEAQRDEVERDRMREALKPFANPKLRELLIEVKTQAEQVIDEITQDELLSAAYSAAAKEKAKTIMTEFKAFVEQHKDDIEAIQVLYSKPYRLGLRFGQVKDLARKLAAAPFHVNPAQPDSVTRLWQYAELAEPEKVRHGGGQHLVDLIALVRHAIDPATVAEPIADVVESRFARWLGEKQAQGMNFNDEQLAWLVAIKDHIAHALSIDADDLTDDVNFARMGGLGKVVQLFGEQWRPLLDELNQRLAA</sequence>
<dbReference type="SMART" id="SM00487">
    <property type="entry name" value="DEXDc"/>
    <property type="match status" value="1"/>
</dbReference>
<dbReference type="InterPro" id="IPR027417">
    <property type="entry name" value="P-loop_NTPase"/>
</dbReference>
<accession>A0A7U4P2V9</accession>
<dbReference type="InterPro" id="IPR014001">
    <property type="entry name" value="Helicase_ATP-bd"/>
</dbReference>
<keyword evidence="1" id="KW-0378">Hydrolase</keyword>
<organism evidence="1 2">
    <name type="scientific">Burkholderia humptydooensis</name>
    <dbReference type="NCBI Taxonomy" id="430531"/>
    <lineage>
        <taxon>Bacteria</taxon>
        <taxon>Pseudomonadati</taxon>
        <taxon>Pseudomonadota</taxon>
        <taxon>Betaproteobacteria</taxon>
        <taxon>Burkholderiales</taxon>
        <taxon>Burkholderiaceae</taxon>
        <taxon>Burkholderia</taxon>
        <taxon>pseudomallei group</taxon>
    </lineage>
</organism>
<dbReference type="PROSITE" id="PS51192">
    <property type="entry name" value="HELICASE_ATP_BIND_1"/>
    <property type="match status" value="1"/>
</dbReference>
<dbReference type="AlphaFoldDB" id="A0A7U4P2V9"/>
<dbReference type="GO" id="GO:0005829">
    <property type="term" value="C:cytosol"/>
    <property type="evidence" value="ECO:0007669"/>
    <property type="project" value="TreeGrafter"/>
</dbReference>
<dbReference type="Proteomes" id="UP000594943">
    <property type="component" value="Chromosome 1"/>
</dbReference>
<dbReference type="CDD" id="cd18032">
    <property type="entry name" value="DEXHc_RE_I_III_res"/>
    <property type="match status" value="1"/>
</dbReference>
<accession>A0A7T2TZU0</accession>
<dbReference type="GO" id="GO:0006304">
    <property type="term" value="P:DNA modification"/>
    <property type="evidence" value="ECO:0007669"/>
    <property type="project" value="InterPro"/>
</dbReference>
<dbReference type="InterPro" id="IPR001650">
    <property type="entry name" value="Helicase_C-like"/>
</dbReference>
<dbReference type="KEGG" id="bhg:I6G56_14795"/>
<dbReference type="REBASE" id="136889">
    <property type="entry name" value="Bsp5365ORF5720P"/>
</dbReference>
<dbReference type="GO" id="GO:0005524">
    <property type="term" value="F:ATP binding"/>
    <property type="evidence" value="ECO:0007669"/>
    <property type="project" value="InterPro"/>
</dbReference>
<dbReference type="GO" id="GO:0016787">
    <property type="term" value="F:hydrolase activity"/>
    <property type="evidence" value="ECO:0007669"/>
    <property type="project" value="InterPro"/>
</dbReference>
<dbReference type="RefSeq" id="WP_006025738.1">
    <property type="nucleotide sequence ID" value="NZ_CP013380.1"/>
</dbReference>
<dbReference type="Gene3D" id="3.40.50.300">
    <property type="entry name" value="P-loop containing nucleotide triphosphate hydrolases"/>
    <property type="match status" value="2"/>
</dbReference>
<dbReference type="Gene3D" id="3.90.1570.30">
    <property type="match status" value="1"/>
</dbReference>
<dbReference type="GO" id="GO:0003677">
    <property type="term" value="F:DNA binding"/>
    <property type="evidence" value="ECO:0007669"/>
    <property type="project" value="InterPro"/>
</dbReference>
<reference evidence="1 2" key="1">
    <citation type="submission" date="2020-12" db="EMBL/GenBank/DDBJ databases">
        <title>FDA dAtabase for Regulatory Grade micrObial Sequences (FDA-ARGOS): Supporting development and validation of Infectious Disease Dx tests.</title>
        <authorList>
            <person name="Nelson B."/>
            <person name="Plummer A."/>
            <person name="Tallon L."/>
            <person name="Sadzewicz L."/>
            <person name="Zhao X."/>
            <person name="Boylan J."/>
            <person name="Ott S."/>
            <person name="Bowen H."/>
            <person name="Vavikolanu K."/>
            <person name="Mehta A."/>
            <person name="Aluvathingal J."/>
            <person name="Nadendla S."/>
            <person name="Myers T."/>
            <person name="Yan Y."/>
            <person name="Sichtig H."/>
        </authorList>
    </citation>
    <scope>NUCLEOTIDE SEQUENCE [LARGE SCALE GENOMIC DNA]</scope>
    <source>
        <strain evidence="1 2">FDAARGOS_899</strain>
    </source>
</reference>
<name>A0A7U4P2V9_9BURK</name>
<keyword evidence="1" id="KW-0067">ATP-binding</keyword>